<dbReference type="EC" id="5.6.2.2" evidence="10"/>
<dbReference type="Pfam" id="PF01751">
    <property type="entry name" value="Toprim"/>
    <property type="match status" value="1"/>
</dbReference>
<dbReference type="AlphaFoldDB" id="A0A5P1R7T1"/>
<evidence type="ECO:0000256" key="9">
    <source>
        <dbReference type="ARBA" id="ARBA00023235"/>
    </source>
</evidence>
<dbReference type="FunFam" id="3.30.230.10:FF:000012">
    <property type="entry name" value="DNA topoisomerase 4 subunit B"/>
    <property type="match status" value="1"/>
</dbReference>
<evidence type="ECO:0000256" key="6">
    <source>
        <dbReference type="ARBA" id="ARBA00022842"/>
    </source>
</evidence>
<comment type="function">
    <text evidence="10">Topoisomerase IV is essential for chromosome segregation. It relaxes supercoiled DNA. Performs the decatenation events required during the replication of a circular DNA molecule.</text>
</comment>
<keyword evidence="5 10" id="KW-0067">ATP-binding</keyword>
<dbReference type="Pfam" id="PF02518">
    <property type="entry name" value="HATPase_c"/>
    <property type="match status" value="1"/>
</dbReference>
<evidence type="ECO:0000256" key="7">
    <source>
        <dbReference type="ARBA" id="ARBA00023029"/>
    </source>
</evidence>
<evidence type="ECO:0000313" key="13">
    <source>
        <dbReference type="Proteomes" id="UP000324760"/>
    </source>
</evidence>
<dbReference type="SMART" id="SM00387">
    <property type="entry name" value="HATPase_c"/>
    <property type="match status" value="1"/>
</dbReference>
<dbReference type="KEGG" id="ncu:F0U83_02465"/>
<dbReference type="FunFam" id="3.40.50.670:FF:000003">
    <property type="entry name" value="DNA topoisomerase 4 subunit B"/>
    <property type="match status" value="1"/>
</dbReference>
<dbReference type="InterPro" id="IPR005737">
    <property type="entry name" value="TopoIV_B_Gneg"/>
</dbReference>
<comment type="cofactor">
    <cofactor evidence="2">
        <name>Mg(2+)</name>
        <dbReference type="ChEBI" id="CHEBI:18420"/>
    </cofactor>
</comment>
<keyword evidence="8 10" id="KW-0238">DNA-binding</keyword>
<dbReference type="InterPro" id="IPR020568">
    <property type="entry name" value="Ribosomal_Su5_D2-typ_SF"/>
</dbReference>
<dbReference type="CDD" id="cd00822">
    <property type="entry name" value="TopoII_Trans_DNA_gyrase"/>
    <property type="match status" value="1"/>
</dbReference>
<dbReference type="InterPro" id="IPR018522">
    <property type="entry name" value="TopoIIA_CS"/>
</dbReference>
<dbReference type="SUPFAM" id="SSF54211">
    <property type="entry name" value="Ribosomal protein S5 domain 2-like"/>
    <property type="match status" value="1"/>
</dbReference>
<organism evidence="12 13">
    <name type="scientific">Neptunomonas concharum</name>
    <dbReference type="NCBI Taxonomy" id="1031538"/>
    <lineage>
        <taxon>Bacteria</taxon>
        <taxon>Pseudomonadati</taxon>
        <taxon>Pseudomonadota</taxon>
        <taxon>Gammaproteobacteria</taxon>
        <taxon>Oceanospirillales</taxon>
        <taxon>Oceanospirillaceae</taxon>
        <taxon>Neptunomonas</taxon>
    </lineage>
</organism>
<dbReference type="PRINTS" id="PR01098">
    <property type="entry name" value="TOPISMRASE4B"/>
</dbReference>
<dbReference type="InterPro" id="IPR036890">
    <property type="entry name" value="HATPase_C_sf"/>
</dbReference>
<dbReference type="PANTHER" id="PTHR45866">
    <property type="entry name" value="DNA GYRASE/TOPOISOMERASE SUBUNIT B"/>
    <property type="match status" value="1"/>
</dbReference>
<dbReference type="GO" id="GO:0003677">
    <property type="term" value="F:DNA binding"/>
    <property type="evidence" value="ECO:0007669"/>
    <property type="project" value="UniProtKB-UniRule"/>
</dbReference>
<evidence type="ECO:0000256" key="3">
    <source>
        <dbReference type="ARBA" id="ARBA00022723"/>
    </source>
</evidence>
<dbReference type="SUPFAM" id="SSF55874">
    <property type="entry name" value="ATPase domain of HSP90 chaperone/DNA topoisomerase II/histidine kinase"/>
    <property type="match status" value="1"/>
</dbReference>
<feature type="site" description="Interaction with DNA" evidence="10">
    <location>
        <position position="617"/>
    </location>
</feature>
<keyword evidence="9 10" id="KW-0413">Isomerase</keyword>
<dbReference type="GO" id="GO:0005524">
    <property type="term" value="F:ATP binding"/>
    <property type="evidence" value="ECO:0007669"/>
    <property type="project" value="UniProtKB-UniRule"/>
</dbReference>
<keyword evidence="4 10" id="KW-0547">Nucleotide-binding</keyword>
<dbReference type="GO" id="GO:0005694">
    <property type="term" value="C:chromosome"/>
    <property type="evidence" value="ECO:0007669"/>
    <property type="project" value="InterPro"/>
</dbReference>
<feature type="site" description="Interaction with DNA" evidence="10">
    <location>
        <position position="448"/>
    </location>
</feature>
<dbReference type="InterPro" id="IPR013506">
    <property type="entry name" value="Topo_IIA_bsu_dom2"/>
</dbReference>
<evidence type="ECO:0000256" key="2">
    <source>
        <dbReference type="ARBA" id="ARBA00001946"/>
    </source>
</evidence>
<comment type="catalytic activity">
    <reaction evidence="1 10">
        <text>ATP-dependent breakage, passage and rejoining of double-stranded DNA.</text>
        <dbReference type="EC" id="5.6.2.2"/>
    </reaction>
</comment>
<dbReference type="Gene3D" id="3.40.50.670">
    <property type="match status" value="1"/>
</dbReference>
<dbReference type="InterPro" id="IPR014721">
    <property type="entry name" value="Ribsml_uS5_D2-typ_fold_subgr"/>
</dbReference>
<protein>
    <recommendedName>
        <fullName evidence="10">DNA topoisomerase 4 subunit B</fullName>
        <ecNumber evidence="10">5.6.2.2</ecNumber>
    </recommendedName>
    <alternativeName>
        <fullName evidence="10">Topoisomerase IV subunit B</fullName>
    </alternativeName>
</protein>
<dbReference type="EMBL" id="CP043869">
    <property type="protein sequence ID" value="QEQ95658.1"/>
    <property type="molecule type" value="Genomic_DNA"/>
</dbReference>
<dbReference type="InterPro" id="IPR002288">
    <property type="entry name" value="DNA_gyrase_B_C"/>
</dbReference>
<dbReference type="PANTHER" id="PTHR45866:SF4">
    <property type="entry name" value="DNA TOPOISOMERASE 4 SUBUNIT B"/>
    <property type="match status" value="1"/>
</dbReference>
<dbReference type="HAMAP" id="MF_00938">
    <property type="entry name" value="ParE_type1"/>
    <property type="match status" value="1"/>
</dbReference>
<keyword evidence="3" id="KW-0479">Metal-binding</keyword>
<dbReference type="Proteomes" id="UP000324760">
    <property type="component" value="Chromosome"/>
</dbReference>
<keyword evidence="6" id="KW-0460">Magnesium</keyword>
<dbReference type="Gene3D" id="3.30.565.10">
    <property type="entry name" value="Histidine kinase-like ATPase, C-terminal domain"/>
    <property type="match status" value="1"/>
</dbReference>
<sequence>MSKQYTADSIEVLSGLDPVKRRPGMYTETDRPNHLAQEVIDNSVDEALAGHAKQIDVILHKDNSLSVSDDGRGMPVDIHPEEGVSGVELILTRLHAGGKFNNENYTFSGGLHGVGVSVVNALSKLLEVQIKRDGQVHRIGFADGEKVSDLEIVDSCGKRNTGTTVRFLADPKYFDTPKYSVSRLKHNLRAKAVLCPGLKVTFTDQTSGKSEKEEWYYEDGLSAYLKGTTQVYETLPADPFIGELKGEEDAVEWAVQWLPEGGELTCESFVNLIPTAQGGTHVNGFRTGLLEAMREFCEFRNLLPRGVKLTAEDIWERCAYILSAKTRDPQFSGQTKERLSSRHIAAFISGAVKDAFSLWLNKHVEEGEVLAESVIANAQRRLRSSKKVVRKKVTQGPALPGKLADCSGAETQRSELFLVEGDSAGGSAKQARDRQFQAIMPLRGKILNTWEVDSGEILASQEIHDISVAIGVEPGSTDLEGLRYGKICILADADSDGAHIATLICALFLRHFKPLVDAGHVYVAMPPLYRIDAAKDVFYALDDDEREGIVERIRAERKNVKINVQRFKGLGEMNPLQLRETTMNPDTRRLVQLTINAEDNAHEMLDMLLAKKRSADRKSWLESKGNLADI</sequence>
<keyword evidence="7 10" id="KW-0799">Topoisomerase</keyword>
<comment type="subunit">
    <text evidence="10">Heterotetramer composed of ParC and ParE.</text>
</comment>
<dbReference type="InterPro" id="IPR003594">
    <property type="entry name" value="HATPase_dom"/>
</dbReference>
<evidence type="ECO:0000256" key="5">
    <source>
        <dbReference type="ARBA" id="ARBA00022840"/>
    </source>
</evidence>
<feature type="domain" description="Toprim" evidence="11">
    <location>
        <begin position="414"/>
        <end position="527"/>
    </location>
</feature>
<feature type="site" description="Interaction with DNA" evidence="10">
    <location>
        <position position="499"/>
    </location>
</feature>
<dbReference type="CDD" id="cd16928">
    <property type="entry name" value="HATPase_GyrB-like"/>
    <property type="match status" value="1"/>
</dbReference>
<dbReference type="Pfam" id="PF00204">
    <property type="entry name" value="DNA_gyraseB"/>
    <property type="match status" value="1"/>
</dbReference>
<feature type="binding site" evidence="10">
    <location>
        <position position="5"/>
    </location>
    <ligand>
        <name>ATP</name>
        <dbReference type="ChEBI" id="CHEBI:30616"/>
    </ligand>
</feature>
<evidence type="ECO:0000256" key="10">
    <source>
        <dbReference type="HAMAP-Rule" id="MF_00938"/>
    </source>
</evidence>
<dbReference type="OrthoDB" id="9802808at2"/>
<dbReference type="SUPFAM" id="SSF56719">
    <property type="entry name" value="Type II DNA topoisomerase"/>
    <property type="match status" value="1"/>
</dbReference>
<reference evidence="12 13" key="1">
    <citation type="journal article" date="2019" name="Biochem. Eng. J.">
        <title>Metabolic engineering of the marine bacteria Neptunomonas concharum for the production of acetoin and meso-2,3-butanediol from acetate.</title>
        <authorList>
            <person name="Li W."/>
            <person name="Pu N."/>
            <person name="Liu C.-X."/>
            <person name="Yuan Q.-P."/>
            <person name="Li Z.-J."/>
        </authorList>
    </citation>
    <scope>NUCLEOTIDE SEQUENCE [LARGE SCALE GENOMIC DNA]</scope>
    <source>
        <strain evidence="12 13">JCM17730</strain>
    </source>
</reference>
<dbReference type="InterPro" id="IPR001241">
    <property type="entry name" value="Topo_IIA"/>
</dbReference>
<dbReference type="GO" id="GO:0007059">
    <property type="term" value="P:chromosome segregation"/>
    <property type="evidence" value="ECO:0007669"/>
    <property type="project" value="UniProtKB-UniRule"/>
</dbReference>
<dbReference type="Gene3D" id="3.30.230.10">
    <property type="match status" value="1"/>
</dbReference>
<evidence type="ECO:0000256" key="4">
    <source>
        <dbReference type="ARBA" id="ARBA00022741"/>
    </source>
</evidence>
<dbReference type="InterPro" id="IPR013760">
    <property type="entry name" value="Topo_IIA-like_dom_sf"/>
</dbReference>
<feature type="binding site" evidence="10">
    <location>
        <begin position="110"/>
        <end position="116"/>
    </location>
    <ligand>
        <name>ATP</name>
        <dbReference type="ChEBI" id="CHEBI:30616"/>
    </ligand>
</feature>
<dbReference type="GO" id="GO:0046872">
    <property type="term" value="F:metal ion binding"/>
    <property type="evidence" value="ECO:0007669"/>
    <property type="project" value="UniProtKB-KW"/>
</dbReference>
<evidence type="ECO:0000313" key="12">
    <source>
        <dbReference type="EMBL" id="QEQ95658.1"/>
    </source>
</evidence>
<dbReference type="PROSITE" id="PS00177">
    <property type="entry name" value="TOPOISOMERASE_II"/>
    <property type="match status" value="1"/>
</dbReference>
<dbReference type="PRINTS" id="PR00418">
    <property type="entry name" value="TPI2FAMILY"/>
</dbReference>
<dbReference type="SMART" id="SM00433">
    <property type="entry name" value="TOP2c"/>
    <property type="match status" value="1"/>
</dbReference>
<dbReference type="Pfam" id="PF00986">
    <property type="entry name" value="DNA_gyraseB_C"/>
    <property type="match status" value="1"/>
</dbReference>
<gene>
    <name evidence="10 12" type="primary">parE</name>
    <name evidence="12" type="ORF">F0U83_02465</name>
</gene>
<evidence type="ECO:0000256" key="1">
    <source>
        <dbReference type="ARBA" id="ARBA00000185"/>
    </source>
</evidence>
<name>A0A5P1R7T1_9GAMM</name>
<feature type="binding site" evidence="10">
    <location>
        <position position="42"/>
    </location>
    <ligand>
        <name>ATP</name>
        <dbReference type="ChEBI" id="CHEBI:30616"/>
    </ligand>
</feature>
<feature type="binding site" evidence="10">
    <location>
        <position position="69"/>
    </location>
    <ligand>
        <name>ATP</name>
        <dbReference type="ChEBI" id="CHEBI:30616"/>
    </ligand>
</feature>
<proteinExistence type="inferred from homology"/>
<evidence type="ECO:0000259" key="11">
    <source>
        <dbReference type="PROSITE" id="PS50880"/>
    </source>
</evidence>
<feature type="binding site" evidence="10">
    <location>
        <position position="336"/>
    </location>
    <ligand>
        <name>ATP</name>
        <dbReference type="ChEBI" id="CHEBI:30616"/>
    </ligand>
</feature>
<dbReference type="FunFam" id="3.30.565.10:FF:000002">
    <property type="entry name" value="DNA gyrase subunit B"/>
    <property type="match status" value="1"/>
</dbReference>
<dbReference type="GO" id="GO:0003918">
    <property type="term" value="F:DNA topoisomerase type II (double strand cut, ATP-hydrolyzing) activity"/>
    <property type="evidence" value="ECO:0007669"/>
    <property type="project" value="UniProtKB-UniRule"/>
</dbReference>
<dbReference type="RefSeq" id="WP_138986362.1">
    <property type="nucleotide sequence ID" value="NZ_CP043869.1"/>
</dbReference>
<keyword evidence="13" id="KW-1185">Reference proteome</keyword>
<accession>A0A5P1R7T1</accession>
<evidence type="ECO:0000256" key="8">
    <source>
        <dbReference type="ARBA" id="ARBA00023125"/>
    </source>
</evidence>
<comment type="similarity">
    <text evidence="10">Belongs to the type II topoisomerase family. ParE type 1 subfamily.</text>
</comment>
<dbReference type="PROSITE" id="PS50880">
    <property type="entry name" value="TOPRIM"/>
    <property type="match status" value="1"/>
</dbReference>
<dbReference type="NCBIfam" id="TIGR01055">
    <property type="entry name" value="parE_Gneg"/>
    <property type="match status" value="1"/>
</dbReference>
<dbReference type="InterPro" id="IPR006171">
    <property type="entry name" value="TOPRIM_dom"/>
</dbReference>
<dbReference type="GO" id="GO:0006265">
    <property type="term" value="P:DNA topological change"/>
    <property type="evidence" value="ECO:0007669"/>
    <property type="project" value="UniProtKB-UniRule"/>
</dbReference>
<dbReference type="InterPro" id="IPR013759">
    <property type="entry name" value="Topo_IIA_B_C"/>
</dbReference>